<dbReference type="Pfam" id="PF13181">
    <property type="entry name" value="TPR_8"/>
    <property type="match status" value="1"/>
</dbReference>
<feature type="compositionally biased region" description="Polar residues" evidence="4">
    <location>
        <begin position="479"/>
        <end position="491"/>
    </location>
</feature>
<accession>A0A2I1HDK1</accession>
<gene>
    <name evidence="5" type="ORF">RhiirA4_508657</name>
</gene>
<dbReference type="GO" id="GO:0005680">
    <property type="term" value="C:anaphase-promoting complex"/>
    <property type="evidence" value="ECO:0007669"/>
    <property type="project" value="UniProtKB-ARBA"/>
</dbReference>
<dbReference type="AlphaFoldDB" id="A0A2I1HDK1"/>
<keyword evidence="1 3" id="KW-0802">TPR repeat</keyword>
<dbReference type="InterPro" id="IPR011990">
    <property type="entry name" value="TPR-like_helical_dom_sf"/>
</dbReference>
<protein>
    <submittedName>
        <fullName evidence="5">Uncharacterized protein</fullName>
    </submittedName>
</protein>
<dbReference type="SUPFAM" id="SSF57850">
    <property type="entry name" value="RING/U-box"/>
    <property type="match status" value="1"/>
</dbReference>
<evidence type="ECO:0000313" key="5">
    <source>
        <dbReference type="EMBL" id="PKY56981.1"/>
    </source>
</evidence>
<feature type="region of interest" description="Disordered" evidence="4">
    <location>
        <begin position="1"/>
        <end position="20"/>
    </location>
</feature>
<dbReference type="VEuPathDB" id="FungiDB:RhiirFUN_003354"/>
<dbReference type="PANTHER" id="PTHR12558:SF13">
    <property type="entry name" value="CELL DIVISION CYCLE PROTEIN 27 HOMOLOG"/>
    <property type="match status" value="1"/>
</dbReference>
<dbReference type="InterPro" id="IPR019734">
    <property type="entry name" value="TPR_rpt"/>
</dbReference>
<dbReference type="EMBL" id="LLXI01002373">
    <property type="protein sequence ID" value="PKY56981.1"/>
    <property type="molecule type" value="Genomic_DNA"/>
</dbReference>
<dbReference type="PROSITE" id="PS50005">
    <property type="entry name" value="TPR"/>
    <property type="match status" value="2"/>
</dbReference>
<comment type="caution">
    <text evidence="5">The sequence shown here is derived from an EMBL/GenBank/DDBJ whole genome shotgun (WGS) entry which is preliminary data.</text>
</comment>
<organism evidence="5 6">
    <name type="scientific">Rhizophagus irregularis</name>
    <dbReference type="NCBI Taxonomy" id="588596"/>
    <lineage>
        <taxon>Eukaryota</taxon>
        <taxon>Fungi</taxon>
        <taxon>Fungi incertae sedis</taxon>
        <taxon>Mucoromycota</taxon>
        <taxon>Glomeromycotina</taxon>
        <taxon>Glomeromycetes</taxon>
        <taxon>Glomerales</taxon>
        <taxon>Glomeraceae</taxon>
        <taxon>Rhizophagus</taxon>
    </lineage>
</organism>
<dbReference type="Pfam" id="PF12895">
    <property type="entry name" value="ANAPC3"/>
    <property type="match status" value="1"/>
</dbReference>
<reference evidence="5 6" key="1">
    <citation type="submission" date="2015-10" db="EMBL/GenBank/DDBJ databases">
        <title>Genome analyses suggest a sexual origin of heterokaryosis in a supposedly ancient asexual fungus.</title>
        <authorList>
            <person name="Ropars J."/>
            <person name="Sedzielewska K."/>
            <person name="Noel J."/>
            <person name="Charron P."/>
            <person name="Farinelli L."/>
            <person name="Marton T."/>
            <person name="Kruger M."/>
            <person name="Pelin A."/>
            <person name="Brachmann A."/>
            <person name="Corradi N."/>
        </authorList>
    </citation>
    <scope>NUCLEOTIDE SEQUENCE [LARGE SCALE GENOMIC DNA]</scope>
    <source>
        <strain evidence="5 6">A4</strain>
    </source>
</reference>
<sequence>MNGSSSQSDSTPSNITSSPDNFNNSYKTSLHAKISSNCILLKLEEYGFITPDEKAKELIKELTEIKCLFALKLLFENSQNEFSPQILRNSLVALADPTPFDYYAEKSVARLELHLRTWVLVLEKICFTRMRLSKELRDRIYNSLPKFAEIHRKTTQIMQEGIENNFKPEFNQQKDDKSDEKIAKKRNYNIDFLLIHLRDTLHSLRDDETWFQEIIRRIKDLLKTALNITPGILSITGVNIPNDCSILSMLNQVRQSLSFKYPVASYYIDWRIMLIIQHNLLTWSECSEMIISKKFGELILMEYIWSFLEREWINNTNKSILDSQPKFDEVSNKVIKSLKNTGNILNDFTGNEPLALPYTLWFGLLDLAHNLIQKSTRKAIHGLCYYLAIESLNKAPSSFIQFKAIEILLHLHHIDNQMFSMIGNDFDNYMEVLNKNNLINSTEKFQKLLEFVNDKCLEDLKILNDDIGKEKKGKGKGKSPNQNSYTMKEQTSNSTILDTIANEMTCPISSEPVDQLCILKCQHPISLNNLKMLIQKKCPKCRKIIDDNDIRYLPQTSIYKNLYSKFSESGYILPSIKFENSDQDSDDSNNSEIDLILTKKKKFKNPLTKLNLNITLLSIVPIFTKKQHPIYQNIIKELNEKHYEKAETLCKKFLDFIPKSYSLRCILAFIYRCLNDYEQAHLYLEEAINLKPKKPIAYFICGEIFFWQNNYDEAINYLNKSSECKTKINNLYIVLGNSNFFKAEFYNYDEYYLSEALKNYETALKNDPNNYLCLKNCAYIYERIKDYQNALVFLDKLLSINENDSLILCYYGEILFKMGKYNNAISYFTKANIIDPENIHNLKKRTIVYFILQEYGKVLSDLDKVTQFNPSNISAYYLKCLIYYTRGDTNNATIAFNKITELILNSNYNTLEKTQLFYLECLLNKNNTTDLNTKVNQILNTEISNILLSIRCIIYIELGMYHEAELDLNTLYNSTDYYNFICLLKKYLNFWSYLVKDCYDRTDDLGITDNCSLYLYEKKKVYLVSNLIHYYNQFQESDPISLSGQVICSKNKGLNLTFPVLDSYGSSIIWKINVKKIISEDCFIRFTEKNYDYIGKNERILKYKDLLKLEGLGWIECRIPIKLNLWNSRLSIEIDSIDMKIDYIRFGSNKEEITYIPKMIYLLTGYHEYYPSTPEAFGDKYFSKKEMENLVELKDILNNF</sequence>
<dbReference type="InterPro" id="IPR013083">
    <property type="entry name" value="Znf_RING/FYVE/PHD"/>
</dbReference>
<dbReference type="SMART" id="SM00028">
    <property type="entry name" value="TPR"/>
    <property type="match status" value="6"/>
</dbReference>
<evidence type="ECO:0000256" key="3">
    <source>
        <dbReference type="PROSITE-ProRule" id="PRU00339"/>
    </source>
</evidence>
<feature type="region of interest" description="Disordered" evidence="4">
    <location>
        <begin position="470"/>
        <end position="491"/>
    </location>
</feature>
<feature type="repeat" description="TPR" evidence="3">
    <location>
        <begin position="661"/>
        <end position="694"/>
    </location>
</feature>
<dbReference type="Proteomes" id="UP000234323">
    <property type="component" value="Unassembled WGS sequence"/>
</dbReference>
<feature type="repeat" description="TPR" evidence="3">
    <location>
        <begin position="805"/>
        <end position="838"/>
    </location>
</feature>
<comment type="similarity">
    <text evidence="2">Belongs to the APC3/CDC27 family.</text>
</comment>
<proteinExistence type="inferred from homology"/>
<evidence type="ECO:0000256" key="4">
    <source>
        <dbReference type="SAM" id="MobiDB-lite"/>
    </source>
</evidence>
<dbReference type="SUPFAM" id="SSF48452">
    <property type="entry name" value="TPR-like"/>
    <property type="match status" value="1"/>
</dbReference>
<keyword evidence="6" id="KW-1185">Reference proteome</keyword>
<dbReference type="PANTHER" id="PTHR12558">
    <property type="entry name" value="CELL DIVISION CYCLE 16,23,27"/>
    <property type="match status" value="1"/>
</dbReference>
<dbReference type="VEuPathDB" id="FungiDB:RhiirA1_492621"/>
<evidence type="ECO:0000256" key="1">
    <source>
        <dbReference type="ARBA" id="ARBA00022803"/>
    </source>
</evidence>
<dbReference type="Gene3D" id="3.30.40.10">
    <property type="entry name" value="Zinc/RING finger domain, C3HC4 (zinc finger)"/>
    <property type="match status" value="1"/>
</dbReference>
<name>A0A2I1HDK1_9GLOM</name>
<evidence type="ECO:0000256" key="2">
    <source>
        <dbReference type="ARBA" id="ARBA00038210"/>
    </source>
</evidence>
<dbReference type="VEuPathDB" id="FungiDB:FUN_002392"/>
<dbReference type="Gene3D" id="1.25.40.10">
    <property type="entry name" value="Tetratricopeptide repeat domain"/>
    <property type="match status" value="3"/>
</dbReference>
<evidence type="ECO:0000313" key="6">
    <source>
        <dbReference type="Proteomes" id="UP000234323"/>
    </source>
</evidence>